<dbReference type="SUPFAM" id="SSF53681">
    <property type="entry name" value="Aspartate/glutamate racemase"/>
    <property type="match status" value="2"/>
</dbReference>
<proteinExistence type="inferred from homology"/>
<dbReference type="GO" id="GO:0047661">
    <property type="term" value="F:amino-acid racemase activity"/>
    <property type="evidence" value="ECO:0007669"/>
    <property type="project" value="InterPro"/>
</dbReference>
<dbReference type="Pfam" id="PF01177">
    <property type="entry name" value="Asp_Glu_race"/>
    <property type="match status" value="1"/>
</dbReference>
<keyword evidence="2" id="KW-0413">Isomerase</keyword>
<evidence type="ECO:0000256" key="2">
    <source>
        <dbReference type="ARBA" id="ARBA00023235"/>
    </source>
</evidence>
<protein>
    <submittedName>
        <fullName evidence="3">RacD protein</fullName>
    </submittedName>
</protein>
<dbReference type="Gene3D" id="3.40.50.1860">
    <property type="match status" value="2"/>
</dbReference>
<sequence length="237" mass="26435">MMKQFFTVLGGMGTAATESYIRLLNQRTPSKKDQDFLDYIVVNHATIPDRSTYLMDHTQPNPAPYLLEDIQQQSLLKPAFFVIACNTAHYFYDELQAAASAPIVHMPRETVKSIQTTYPTAKRIGILGTKGTVTDGIYDQELATVGYKIVKPSEALQERTMDLIFNDIKGQAKMSGAKYHAILETMITEGDCDAVILGCTELSLAQEWAPDHTFPVVDSQSVLVDRSIELALKLREK</sequence>
<dbReference type="InterPro" id="IPR004380">
    <property type="entry name" value="Asp_race"/>
</dbReference>
<dbReference type="PROSITE" id="PS00923">
    <property type="entry name" value="ASP_GLU_RACEMASE_1"/>
    <property type="match status" value="1"/>
</dbReference>
<dbReference type="PATRIC" id="fig|1423747.3.peg.1446"/>
<dbReference type="STRING" id="1423747.FC69_GL001419"/>
<dbReference type="Proteomes" id="UP000051264">
    <property type="component" value="Unassembled WGS sequence"/>
</dbReference>
<gene>
    <name evidence="3" type="ORF">FC69_GL001419</name>
</gene>
<comment type="caution">
    <text evidence="3">The sequence shown here is derived from an EMBL/GenBank/DDBJ whole genome shotgun (WGS) entry which is preliminary data.</text>
</comment>
<evidence type="ECO:0000313" key="4">
    <source>
        <dbReference type="Proteomes" id="UP000051264"/>
    </source>
</evidence>
<dbReference type="AlphaFoldDB" id="A0A0R1RS39"/>
<dbReference type="InterPro" id="IPR001920">
    <property type="entry name" value="Asp/Glu_race"/>
</dbReference>
<dbReference type="PANTHER" id="PTHR21198">
    <property type="entry name" value="GLUTAMATE RACEMASE"/>
    <property type="match status" value="1"/>
</dbReference>
<evidence type="ECO:0000256" key="1">
    <source>
        <dbReference type="ARBA" id="ARBA00007847"/>
    </source>
</evidence>
<dbReference type="InterPro" id="IPR015942">
    <property type="entry name" value="Asp/Glu/hydantoin_racemase"/>
</dbReference>
<dbReference type="eggNOG" id="COG1794">
    <property type="taxonomic scope" value="Bacteria"/>
</dbReference>
<dbReference type="NCBIfam" id="TIGR00035">
    <property type="entry name" value="asp_race"/>
    <property type="match status" value="1"/>
</dbReference>
<name>A0A0R1RS39_9LACO</name>
<dbReference type="InterPro" id="IPR018187">
    <property type="entry name" value="Asp/Glu_racemase_AS_1"/>
</dbReference>
<comment type="similarity">
    <text evidence="1">Belongs to the aspartate/glutamate racemases family.</text>
</comment>
<organism evidence="3 4">
    <name type="scientific">Latilactobacillus fuchuensis DSM 14340 = JCM 11249</name>
    <dbReference type="NCBI Taxonomy" id="1423747"/>
    <lineage>
        <taxon>Bacteria</taxon>
        <taxon>Bacillati</taxon>
        <taxon>Bacillota</taxon>
        <taxon>Bacilli</taxon>
        <taxon>Lactobacillales</taxon>
        <taxon>Lactobacillaceae</taxon>
        <taxon>Latilactobacillus</taxon>
    </lineage>
</organism>
<reference evidence="3 4" key="1">
    <citation type="journal article" date="2015" name="Genome Announc.">
        <title>Expanding the biotechnology potential of lactobacilli through comparative genomics of 213 strains and associated genera.</title>
        <authorList>
            <person name="Sun Z."/>
            <person name="Harris H.M."/>
            <person name="McCann A."/>
            <person name="Guo C."/>
            <person name="Argimon S."/>
            <person name="Zhang W."/>
            <person name="Yang X."/>
            <person name="Jeffery I.B."/>
            <person name="Cooney J.C."/>
            <person name="Kagawa T.F."/>
            <person name="Liu W."/>
            <person name="Song Y."/>
            <person name="Salvetti E."/>
            <person name="Wrobel A."/>
            <person name="Rasinkangas P."/>
            <person name="Parkhill J."/>
            <person name="Rea M.C."/>
            <person name="O'Sullivan O."/>
            <person name="Ritari J."/>
            <person name="Douillard F.P."/>
            <person name="Paul Ross R."/>
            <person name="Yang R."/>
            <person name="Briner A.E."/>
            <person name="Felis G.E."/>
            <person name="de Vos W.M."/>
            <person name="Barrangou R."/>
            <person name="Klaenhammer T.R."/>
            <person name="Caufield P.W."/>
            <person name="Cui Y."/>
            <person name="Zhang H."/>
            <person name="O'Toole P.W."/>
        </authorList>
    </citation>
    <scope>NUCLEOTIDE SEQUENCE [LARGE SCALE GENOMIC DNA]</scope>
    <source>
        <strain evidence="3 4">DSM 14340</strain>
    </source>
</reference>
<accession>A0A0R1RS39</accession>
<dbReference type="PANTHER" id="PTHR21198:SF7">
    <property type="entry name" value="ASPARTATE-GLUTAMATE RACEMASE FAMILY"/>
    <property type="match status" value="1"/>
</dbReference>
<dbReference type="EMBL" id="AZEX01000040">
    <property type="protein sequence ID" value="KRL59836.1"/>
    <property type="molecule type" value="Genomic_DNA"/>
</dbReference>
<evidence type="ECO:0000313" key="3">
    <source>
        <dbReference type="EMBL" id="KRL59836.1"/>
    </source>
</evidence>